<dbReference type="PANTHER" id="PTHR34215:SF1">
    <property type="entry name" value="YLXR DOMAIN-CONTAINING PROTEIN"/>
    <property type="match status" value="1"/>
</dbReference>
<dbReference type="Gene3D" id="3.30.1230.10">
    <property type="entry name" value="YlxR-like"/>
    <property type="match status" value="1"/>
</dbReference>
<keyword evidence="3" id="KW-1185">Reference proteome</keyword>
<dbReference type="InterPro" id="IPR035931">
    <property type="entry name" value="YlxR-like_sf"/>
</dbReference>
<dbReference type="EMBL" id="JACHGT010000001">
    <property type="protein sequence ID" value="MBB6032541.1"/>
    <property type="molecule type" value="Genomic_DNA"/>
</dbReference>
<evidence type="ECO:0000259" key="1">
    <source>
        <dbReference type="Pfam" id="PF04296"/>
    </source>
</evidence>
<dbReference type="Pfam" id="PF04296">
    <property type="entry name" value="YlxR"/>
    <property type="match status" value="1"/>
</dbReference>
<gene>
    <name evidence="2" type="ORF">HNR73_000383</name>
</gene>
<name>A0A841F6H9_9ACTN</name>
<proteinExistence type="predicted"/>
<accession>A0A841F6H9</accession>
<evidence type="ECO:0000313" key="2">
    <source>
        <dbReference type="EMBL" id="MBB6032541.1"/>
    </source>
</evidence>
<dbReference type="Proteomes" id="UP000548476">
    <property type="component" value="Unassembled WGS sequence"/>
</dbReference>
<dbReference type="SUPFAM" id="SSF64376">
    <property type="entry name" value="YlxR-like"/>
    <property type="match status" value="1"/>
</dbReference>
<dbReference type="RefSeq" id="WP_239122092.1">
    <property type="nucleotide sequence ID" value="NZ_BONT01000039.1"/>
</dbReference>
<dbReference type="PANTHER" id="PTHR34215">
    <property type="entry name" value="BLL0784 PROTEIN"/>
    <property type="match status" value="1"/>
</dbReference>
<dbReference type="InterPro" id="IPR037465">
    <property type="entry name" value="YlxR"/>
</dbReference>
<sequence>MRSTELLRVIAVDVAGLRLVVDPARRLPGRGAHVHPDPACFALAERRRAFGRALRLAGVVDTAPLAEYIEQARAAALAIEDGREPAAVLNDQQVR</sequence>
<feature type="domain" description="YlxR" evidence="1">
    <location>
        <begin position="4"/>
        <end position="68"/>
    </location>
</feature>
<dbReference type="InterPro" id="IPR007393">
    <property type="entry name" value="YlxR_dom"/>
</dbReference>
<reference evidence="2 3" key="1">
    <citation type="submission" date="2020-08" db="EMBL/GenBank/DDBJ databases">
        <title>Genomic Encyclopedia of Type Strains, Phase IV (KMG-IV): sequencing the most valuable type-strain genomes for metagenomic binning, comparative biology and taxonomic classification.</title>
        <authorList>
            <person name="Goeker M."/>
        </authorList>
    </citation>
    <scope>NUCLEOTIDE SEQUENCE [LARGE SCALE GENOMIC DNA]</scope>
    <source>
        <strain evidence="2 3">YIM 65646</strain>
    </source>
</reference>
<organism evidence="2 3">
    <name type="scientific">Phytomonospora endophytica</name>
    <dbReference type="NCBI Taxonomy" id="714109"/>
    <lineage>
        <taxon>Bacteria</taxon>
        <taxon>Bacillati</taxon>
        <taxon>Actinomycetota</taxon>
        <taxon>Actinomycetes</taxon>
        <taxon>Micromonosporales</taxon>
        <taxon>Micromonosporaceae</taxon>
        <taxon>Phytomonospora</taxon>
    </lineage>
</organism>
<dbReference type="AlphaFoldDB" id="A0A841F6H9"/>
<evidence type="ECO:0000313" key="3">
    <source>
        <dbReference type="Proteomes" id="UP000548476"/>
    </source>
</evidence>
<protein>
    <recommendedName>
        <fullName evidence="1">YlxR domain-containing protein</fullName>
    </recommendedName>
</protein>
<comment type="caution">
    <text evidence="2">The sequence shown here is derived from an EMBL/GenBank/DDBJ whole genome shotgun (WGS) entry which is preliminary data.</text>
</comment>